<feature type="transmembrane region" description="Helical" evidence="9">
    <location>
        <begin position="248"/>
        <end position="264"/>
    </location>
</feature>
<keyword evidence="14" id="KW-1185">Reference proteome</keyword>
<dbReference type="PANTHER" id="PTHR30081:SF1">
    <property type="entry name" value="PROTEIN TRANSLOCASE SUBUNIT SECD"/>
    <property type="match status" value="1"/>
</dbReference>
<dbReference type="InterPro" id="IPR048631">
    <property type="entry name" value="SecD_1st"/>
</dbReference>
<evidence type="ECO:0000259" key="10">
    <source>
        <dbReference type="Pfam" id="PF02355"/>
    </source>
</evidence>
<dbReference type="Gene3D" id="1.20.1640.10">
    <property type="entry name" value="Multidrug efflux transporter AcrB transmembrane domain"/>
    <property type="match status" value="1"/>
</dbReference>
<dbReference type="Gene3D" id="3.30.70.3220">
    <property type="match status" value="1"/>
</dbReference>
<evidence type="ECO:0000313" key="13">
    <source>
        <dbReference type="EMBL" id="MBP2020445.1"/>
    </source>
</evidence>
<dbReference type="NCBIfam" id="TIGR01129">
    <property type="entry name" value="secD"/>
    <property type="match status" value="1"/>
</dbReference>
<comment type="similarity">
    <text evidence="9">Belongs to the SecD/SecF family. SecD subfamily.</text>
</comment>
<protein>
    <recommendedName>
        <fullName evidence="9">Protein translocase subunit SecD</fullName>
    </recommendedName>
</protein>
<gene>
    <name evidence="9" type="primary">secD</name>
    <name evidence="13" type="ORF">J2Z44_000226</name>
</gene>
<dbReference type="SUPFAM" id="SSF82866">
    <property type="entry name" value="Multidrug efflux transporter AcrB transmembrane domain"/>
    <property type="match status" value="1"/>
</dbReference>
<evidence type="ECO:0000259" key="11">
    <source>
        <dbReference type="Pfam" id="PF21760"/>
    </source>
</evidence>
<sequence length="412" mass="43760">MRKGKSGFFLIISILVIALLAYSGLYGINLGDYRVKSFGQSISKGLDLVGGTSLLMEIKADNVDSSVLDRTVTLISRRINKEGTSEVSVVPEGNKRIRIEIPGESDTNKVLNTIGKTGELTFVDPDGNVILTGKEVDKASAYITQENQNVVNLKLNEEGKQKFAEATEKFIGKQITIKMDEDVLTAPTVNEVINAGEAVITGMKTLEEANSIANIIQSGALPVPVEAVSVKTVGPTIGLEAMGLSKKAGMVGLICVMLFMMLYYRAPGIIASVAVSLYVVLVLYVFSAFGVVLTLSGAAAVILTIGMAVDANVLIFERTKEELKTGKSVKSAVDSGFDRALSSILDSNITTIIAGLVLYFMGTGAVKGFAVTLMIGIIVSIFTALVVTKFLLKHAINAGIITKPSHFGVKRG</sequence>
<dbReference type="PANTHER" id="PTHR30081">
    <property type="entry name" value="PROTEIN-EXPORT MEMBRANE PROTEIN SEC"/>
    <property type="match status" value="1"/>
</dbReference>
<dbReference type="InterPro" id="IPR048634">
    <property type="entry name" value="SecD_SecF_C"/>
</dbReference>
<feature type="domain" description="SecDF P1 head subdomain" evidence="12">
    <location>
        <begin position="128"/>
        <end position="223"/>
    </location>
</feature>
<evidence type="ECO:0000256" key="1">
    <source>
        <dbReference type="ARBA" id="ARBA00004651"/>
    </source>
</evidence>
<dbReference type="EMBL" id="JAGGLL010000001">
    <property type="protein sequence ID" value="MBP2020445.1"/>
    <property type="molecule type" value="Genomic_DNA"/>
</dbReference>
<evidence type="ECO:0000256" key="9">
    <source>
        <dbReference type="HAMAP-Rule" id="MF_01463"/>
    </source>
</evidence>
<feature type="transmembrane region" description="Helical" evidence="9">
    <location>
        <begin position="337"/>
        <end position="362"/>
    </location>
</feature>
<dbReference type="Pfam" id="PF22599">
    <property type="entry name" value="SecDF_P1_head"/>
    <property type="match status" value="1"/>
</dbReference>
<evidence type="ECO:0000256" key="7">
    <source>
        <dbReference type="ARBA" id="ARBA00023010"/>
    </source>
</evidence>
<comment type="function">
    <text evidence="9">Part of the Sec protein translocase complex. Interacts with the SecYEG preprotein conducting channel. SecDF uses the proton motive force (PMF) to complete protein translocation after the ATP-dependent function of SecA.</text>
</comment>
<keyword evidence="8 9" id="KW-0472">Membrane</keyword>
<organism evidence="13 14">
    <name type="scientific">Clostridium punense</name>
    <dbReference type="NCBI Taxonomy" id="1054297"/>
    <lineage>
        <taxon>Bacteria</taxon>
        <taxon>Bacillati</taxon>
        <taxon>Bacillota</taxon>
        <taxon>Clostridia</taxon>
        <taxon>Eubacteriales</taxon>
        <taxon>Clostridiaceae</taxon>
        <taxon>Clostridium</taxon>
    </lineage>
</organism>
<keyword evidence="3 9" id="KW-1003">Cell membrane</keyword>
<dbReference type="Proteomes" id="UP001519308">
    <property type="component" value="Unassembled WGS sequence"/>
</dbReference>
<keyword evidence="7 9" id="KW-0811">Translocation</keyword>
<dbReference type="Pfam" id="PF02355">
    <property type="entry name" value="SecD_SecF_C"/>
    <property type="match status" value="1"/>
</dbReference>
<dbReference type="InterPro" id="IPR055344">
    <property type="entry name" value="SecD_SecF_C_bact"/>
</dbReference>
<feature type="transmembrane region" description="Helical" evidence="9">
    <location>
        <begin position="368"/>
        <end position="392"/>
    </location>
</feature>
<evidence type="ECO:0000259" key="12">
    <source>
        <dbReference type="Pfam" id="PF22599"/>
    </source>
</evidence>
<dbReference type="InterPro" id="IPR022813">
    <property type="entry name" value="SecD/SecF_arch_bac"/>
</dbReference>
<feature type="transmembrane region" description="Helical" evidence="9">
    <location>
        <begin position="295"/>
        <end position="316"/>
    </location>
</feature>
<evidence type="ECO:0000256" key="2">
    <source>
        <dbReference type="ARBA" id="ARBA00022448"/>
    </source>
</evidence>
<dbReference type="NCBIfam" id="TIGR00916">
    <property type="entry name" value="2A0604s01"/>
    <property type="match status" value="1"/>
</dbReference>
<comment type="subunit">
    <text evidence="9">Forms a complex with SecF. Part of the essential Sec protein translocation apparatus which comprises SecA, SecYEG and auxiliary proteins SecDF. Other proteins may also be involved.</text>
</comment>
<dbReference type="HAMAP" id="MF_01463_B">
    <property type="entry name" value="SecD_B"/>
    <property type="match status" value="1"/>
</dbReference>
<accession>A0ABS4JZM3</accession>
<evidence type="ECO:0000256" key="3">
    <source>
        <dbReference type="ARBA" id="ARBA00022475"/>
    </source>
</evidence>
<name>A0ABS4JZM3_9CLOT</name>
<evidence type="ECO:0000256" key="5">
    <source>
        <dbReference type="ARBA" id="ARBA00022927"/>
    </source>
</evidence>
<reference evidence="13 14" key="1">
    <citation type="submission" date="2021-03" db="EMBL/GenBank/DDBJ databases">
        <title>Genomic Encyclopedia of Type Strains, Phase IV (KMG-IV): sequencing the most valuable type-strain genomes for metagenomic binning, comparative biology and taxonomic classification.</title>
        <authorList>
            <person name="Goeker M."/>
        </authorList>
    </citation>
    <scope>NUCLEOTIDE SEQUENCE [LARGE SCALE GENOMIC DNA]</scope>
    <source>
        <strain evidence="13 14">DSM 28650</strain>
    </source>
</reference>
<evidence type="ECO:0000256" key="6">
    <source>
        <dbReference type="ARBA" id="ARBA00022989"/>
    </source>
</evidence>
<keyword evidence="2 9" id="KW-0813">Transport</keyword>
<proteinExistence type="inferred from homology"/>
<keyword evidence="5 9" id="KW-0653">Protein transport</keyword>
<evidence type="ECO:0000313" key="14">
    <source>
        <dbReference type="Proteomes" id="UP001519308"/>
    </source>
</evidence>
<evidence type="ECO:0000256" key="8">
    <source>
        <dbReference type="ARBA" id="ARBA00023136"/>
    </source>
</evidence>
<feature type="transmembrane region" description="Helical" evidence="9">
    <location>
        <begin position="269"/>
        <end position="289"/>
    </location>
</feature>
<dbReference type="InterPro" id="IPR005791">
    <property type="entry name" value="SecD"/>
</dbReference>
<dbReference type="RefSeq" id="WP_021284335.1">
    <property type="nucleotide sequence ID" value="NZ_JAGGLL010000001.1"/>
</dbReference>
<dbReference type="InterPro" id="IPR001036">
    <property type="entry name" value="Acrflvin-R"/>
</dbReference>
<feature type="domain" description="Protein translocase subunit SecDF P1" evidence="11">
    <location>
        <begin position="69"/>
        <end position="126"/>
    </location>
</feature>
<dbReference type="Pfam" id="PF21760">
    <property type="entry name" value="SecD_1st"/>
    <property type="match status" value="1"/>
</dbReference>
<feature type="domain" description="Protein export membrane protein SecD/SecF C-terminal" evidence="10">
    <location>
        <begin position="225"/>
        <end position="393"/>
    </location>
</feature>
<comment type="caution">
    <text evidence="13">The sequence shown here is derived from an EMBL/GenBank/DDBJ whole genome shotgun (WGS) entry which is preliminary data.</text>
</comment>
<dbReference type="InterPro" id="IPR054384">
    <property type="entry name" value="SecDF_P1_head"/>
</dbReference>
<keyword evidence="6 9" id="KW-1133">Transmembrane helix</keyword>
<comment type="caution">
    <text evidence="9">Lacks conserved residue(s) required for the propagation of feature annotation.</text>
</comment>
<dbReference type="PRINTS" id="PR00702">
    <property type="entry name" value="ACRIFLAVINRP"/>
</dbReference>
<keyword evidence="4 9" id="KW-0812">Transmembrane</keyword>
<evidence type="ECO:0000256" key="4">
    <source>
        <dbReference type="ARBA" id="ARBA00022692"/>
    </source>
</evidence>
<comment type="subcellular location">
    <subcellularLocation>
        <location evidence="1 9">Cell membrane</location>
        <topology evidence="1 9">Multi-pass membrane protein</topology>
    </subcellularLocation>
</comment>